<reference evidence="1 2" key="1">
    <citation type="journal article" date="2019" name="Commun. Biol.">
        <title>The bagworm genome reveals a unique fibroin gene that provides high tensile strength.</title>
        <authorList>
            <person name="Kono N."/>
            <person name="Nakamura H."/>
            <person name="Ohtoshi R."/>
            <person name="Tomita M."/>
            <person name="Numata K."/>
            <person name="Arakawa K."/>
        </authorList>
    </citation>
    <scope>NUCLEOTIDE SEQUENCE [LARGE SCALE GENOMIC DNA]</scope>
</reference>
<evidence type="ECO:0000313" key="1">
    <source>
        <dbReference type="EMBL" id="GBP69883.1"/>
    </source>
</evidence>
<sequence length="135" mass="15021">MFSQNTYVKAKASAAVFRQVSKSSVLRAYWRVKTSNISGAPATMERVRSPAPIKAPVSSKSPDLVQMRHLEDGRAAHASHVFNAFSQYARYRLVMQVIALHCINRFSVRSCKLCSRTHFAIGSVVSCFTRSLIAL</sequence>
<dbReference type="Proteomes" id="UP000299102">
    <property type="component" value="Unassembled WGS sequence"/>
</dbReference>
<gene>
    <name evidence="1" type="ORF">EVAR_49463_1</name>
</gene>
<dbReference type="EMBL" id="BGZK01001055">
    <property type="protein sequence ID" value="GBP69883.1"/>
    <property type="molecule type" value="Genomic_DNA"/>
</dbReference>
<dbReference type="AlphaFoldDB" id="A0A4C1Y3E9"/>
<name>A0A4C1Y3E9_EUMVA</name>
<accession>A0A4C1Y3E9</accession>
<organism evidence="1 2">
    <name type="scientific">Eumeta variegata</name>
    <name type="common">Bagworm moth</name>
    <name type="synonym">Eumeta japonica</name>
    <dbReference type="NCBI Taxonomy" id="151549"/>
    <lineage>
        <taxon>Eukaryota</taxon>
        <taxon>Metazoa</taxon>
        <taxon>Ecdysozoa</taxon>
        <taxon>Arthropoda</taxon>
        <taxon>Hexapoda</taxon>
        <taxon>Insecta</taxon>
        <taxon>Pterygota</taxon>
        <taxon>Neoptera</taxon>
        <taxon>Endopterygota</taxon>
        <taxon>Lepidoptera</taxon>
        <taxon>Glossata</taxon>
        <taxon>Ditrysia</taxon>
        <taxon>Tineoidea</taxon>
        <taxon>Psychidae</taxon>
        <taxon>Oiketicinae</taxon>
        <taxon>Eumeta</taxon>
    </lineage>
</organism>
<evidence type="ECO:0000313" key="2">
    <source>
        <dbReference type="Proteomes" id="UP000299102"/>
    </source>
</evidence>
<keyword evidence="2" id="KW-1185">Reference proteome</keyword>
<protein>
    <submittedName>
        <fullName evidence="1">Uncharacterized protein</fullName>
    </submittedName>
</protein>
<proteinExistence type="predicted"/>
<comment type="caution">
    <text evidence="1">The sequence shown here is derived from an EMBL/GenBank/DDBJ whole genome shotgun (WGS) entry which is preliminary data.</text>
</comment>